<accession>A0AA39MHJ8</accession>
<reference evidence="1" key="1">
    <citation type="submission" date="2023-06" db="EMBL/GenBank/DDBJ databases">
        <authorList>
            <consortium name="Lawrence Berkeley National Laboratory"/>
            <person name="Ahrendt S."/>
            <person name="Sahu N."/>
            <person name="Indic B."/>
            <person name="Wong-Bajracharya J."/>
            <person name="Merenyi Z."/>
            <person name="Ke H.-M."/>
            <person name="Monk M."/>
            <person name="Kocsube S."/>
            <person name="Drula E."/>
            <person name="Lipzen A."/>
            <person name="Balint B."/>
            <person name="Henrissat B."/>
            <person name="Andreopoulos B."/>
            <person name="Martin F.M."/>
            <person name="Harder C.B."/>
            <person name="Rigling D."/>
            <person name="Ford K.L."/>
            <person name="Foster G.D."/>
            <person name="Pangilinan J."/>
            <person name="Papanicolaou A."/>
            <person name="Barry K."/>
            <person name="LaButti K."/>
            <person name="Viragh M."/>
            <person name="Koriabine M."/>
            <person name="Yan M."/>
            <person name="Riley R."/>
            <person name="Champramary S."/>
            <person name="Plett K.L."/>
            <person name="Tsai I.J."/>
            <person name="Slot J."/>
            <person name="Sipos G."/>
            <person name="Plett J."/>
            <person name="Nagy L.G."/>
            <person name="Grigoriev I.V."/>
        </authorList>
    </citation>
    <scope>NUCLEOTIDE SEQUENCE</scope>
    <source>
        <strain evidence="1">FPL87.14</strain>
    </source>
</reference>
<dbReference type="AlphaFoldDB" id="A0AA39MHJ8"/>
<proteinExistence type="predicted"/>
<protein>
    <recommendedName>
        <fullName evidence="3">F-box domain-containing protein</fullName>
    </recommendedName>
</protein>
<name>A0AA39MHJ8_9AGAR</name>
<organism evidence="1 2">
    <name type="scientific">Armillaria borealis</name>
    <dbReference type="NCBI Taxonomy" id="47425"/>
    <lineage>
        <taxon>Eukaryota</taxon>
        <taxon>Fungi</taxon>
        <taxon>Dikarya</taxon>
        <taxon>Basidiomycota</taxon>
        <taxon>Agaricomycotina</taxon>
        <taxon>Agaricomycetes</taxon>
        <taxon>Agaricomycetidae</taxon>
        <taxon>Agaricales</taxon>
        <taxon>Marasmiineae</taxon>
        <taxon>Physalacriaceae</taxon>
        <taxon>Armillaria</taxon>
    </lineage>
</organism>
<evidence type="ECO:0000313" key="1">
    <source>
        <dbReference type="EMBL" id="KAK0433954.1"/>
    </source>
</evidence>
<evidence type="ECO:0000313" key="2">
    <source>
        <dbReference type="Proteomes" id="UP001175226"/>
    </source>
</evidence>
<dbReference type="SUPFAM" id="SSF52047">
    <property type="entry name" value="RNI-like"/>
    <property type="match status" value="1"/>
</dbReference>
<dbReference type="EMBL" id="JAUEPT010000075">
    <property type="protein sequence ID" value="KAK0433954.1"/>
    <property type="molecule type" value="Genomic_DNA"/>
</dbReference>
<evidence type="ECO:0008006" key="3">
    <source>
        <dbReference type="Google" id="ProtNLM"/>
    </source>
</evidence>
<keyword evidence="2" id="KW-1185">Reference proteome</keyword>
<sequence length="206" mass="23362">MDRVSGYPISITGAETDYRPALSAVAMLRSGTPFLPNLQKFEWCRFEDWMLSVFIMRRSITTFSLRVGFSFSEEGYEQVGRYFDFIADRMPQLEHFHLSVTDSEGCDISQFSQALELLVPRLTNLKSIQFPAFNNTYPIISATSSLSRLTDIRIEFCPPDTPLPSSGPPCILPSRLEMLHVSMTFRDAAGIFHTALPHLLEIRLIS</sequence>
<comment type="caution">
    <text evidence="1">The sequence shown here is derived from an EMBL/GenBank/DDBJ whole genome shotgun (WGS) entry which is preliminary data.</text>
</comment>
<gene>
    <name evidence="1" type="ORF">EV421DRAFT_2039861</name>
</gene>
<dbReference type="InterPro" id="IPR032675">
    <property type="entry name" value="LRR_dom_sf"/>
</dbReference>
<dbReference type="Gene3D" id="3.80.10.10">
    <property type="entry name" value="Ribonuclease Inhibitor"/>
    <property type="match status" value="1"/>
</dbReference>
<dbReference type="Proteomes" id="UP001175226">
    <property type="component" value="Unassembled WGS sequence"/>
</dbReference>